<dbReference type="GO" id="GO:0004674">
    <property type="term" value="F:protein serine/threonine kinase activity"/>
    <property type="evidence" value="ECO:0007669"/>
    <property type="project" value="UniProtKB-KW"/>
</dbReference>
<dbReference type="SMART" id="SM00220">
    <property type="entry name" value="S_TKc"/>
    <property type="match status" value="1"/>
</dbReference>
<evidence type="ECO:0000313" key="10">
    <source>
        <dbReference type="Proteomes" id="UP000485058"/>
    </source>
</evidence>
<keyword evidence="2" id="KW-0808">Transferase</keyword>
<feature type="chain" id="PRO_5025544467" evidence="7">
    <location>
        <begin position="18"/>
        <end position="622"/>
    </location>
</feature>
<keyword evidence="4 9" id="KW-0418">Kinase</keyword>
<dbReference type="InterPro" id="IPR008271">
    <property type="entry name" value="Ser/Thr_kinase_AS"/>
</dbReference>
<dbReference type="SUPFAM" id="SSF56112">
    <property type="entry name" value="Protein kinase-like (PK-like)"/>
    <property type="match status" value="2"/>
</dbReference>
<evidence type="ECO:0000256" key="4">
    <source>
        <dbReference type="ARBA" id="ARBA00022777"/>
    </source>
</evidence>
<feature type="signal peptide" evidence="7">
    <location>
        <begin position="1"/>
        <end position="17"/>
    </location>
</feature>
<name>A0A699ZQW8_HAELA</name>
<keyword evidence="10" id="KW-1185">Reference proteome</keyword>
<keyword evidence="5 6" id="KW-0067">ATP-binding</keyword>
<dbReference type="AlphaFoldDB" id="A0A699ZQW8"/>
<dbReference type="PANTHER" id="PTHR44329:SF214">
    <property type="entry name" value="PROTEIN KINASE DOMAIN-CONTAINING PROTEIN"/>
    <property type="match status" value="1"/>
</dbReference>
<dbReference type="Proteomes" id="UP000485058">
    <property type="component" value="Unassembled WGS sequence"/>
</dbReference>
<dbReference type="InterPro" id="IPR017441">
    <property type="entry name" value="Protein_kinase_ATP_BS"/>
</dbReference>
<accession>A0A699ZQW8</accession>
<dbReference type="Pfam" id="PF07714">
    <property type="entry name" value="PK_Tyr_Ser-Thr"/>
    <property type="match status" value="2"/>
</dbReference>
<comment type="caution">
    <text evidence="9">The sequence shown here is derived from an EMBL/GenBank/DDBJ whole genome shotgun (WGS) entry which is preliminary data.</text>
</comment>
<dbReference type="InterPro" id="IPR011009">
    <property type="entry name" value="Kinase-like_dom_sf"/>
</dbReference>
<evidence type="ECO:0000256" key="7">
    <source>
        <dbReference type="SAM" id="SignalP"/>
    </source>
</evidence>
<dbReference type="InterPro" id="IPR051681">
    <property type="entry name" value="Ser/Thr_Kinases-Pseudokinases"/>
</dbReference>
<dbReference type="PANTHER" id="PTHR44329">
    <property type="entry name" value="SERINE/THREONINE-PROTEIN KINASE TNNI3K-RELATED"/>
    <property type="match status" value="1"/>
</dbReference>
<evidence type="ECO:0000256" key="6">
    <source>
        <dbReference type="PROSITE-ProRule" id="PRU10141"/>
    </source>
</evidence>
<evidence type="ECO:0000256" key="2">
    <source>
        <dbReference type="ARBA" id="ARBA00022679"/>
    </source>
</evidence>
<feature type="non-terminal residue" evidence="9">
    <location>
        <position position="1"/>
    </location>
</feature>
<dbReference type="Gene3D" id="1.10.510.10">
    <property type="entry name" value="Transferase(Phosphotransferase) domain 1"/>
    <property type="match status" value="2"/>
</dbReference>
<keyword evidence="7" id="KW-0732">Signal</keyword>
<evidence type="ECO:0000259" key="8">
    <source>
        <dbReference type="PROSITE" id="PS50011"/>
    </source>
</evidence>
<dbReference type="EMBL" id="BLLF01001768">
    <property type="protein sequence ID" value="GFH21144.1"/>
    <property type="molecule type" value="Genomic_DNA"/>
</dbReference>
<dbReference type="InterPro" id="IPR001245">
    <property type="entry name" value="Ser-Thr/Tyr_kinase_cat_dom"/>
</dbReference>
<evidence type="ECO:0000256" key="3">
    <source>
        <dbReference type="ARBA" id="ARBA00022741"/>
    </source>
</evidence>
<feature type="binding site" evidence="6">
    <location>
        <position position="150"/>
    </location>
    <ligand>
        <name>ATP</name>
        <dbReference type="ChEBI" id="CHEBI:30616"/>
    </ligand>
</feature>
<protein>
    <submittedName>
        <fullName evidence="9">Protein kinase domain-containing protein</fullName>
    </submittedName>
</protein>
<evidence type="ECO:0000256" key="5">
    <source>
        <dbReference type="ARBA" id="ARBA00022840"/>
    </source>
</evidence>
<dbReference type="PROSITE" id="PS00107">
    <property type="entry name" value="PROTEIN_KINASE_ATP"/>
    <property type="match status" value="1"/>
</dbReference>
<dbReference type="InterPro" id="IPR000719">
    <property type="entry name" value="Prot_kinase_dom"/>
</dbReference>
<organism evidence="9 10">
    <name type="scientific">Haematococcus lacustris</name>
    <name type="common">Green alga</name>
    <name type="synonym">Haematococcus pluvialis</name>
    <dbReference type="NCBI Taxonomy" id="44745"/>
    <lineage>
        <taxon>Eukaryota</taxon>
        <taxon>Viridiplantae</taxon>
        <taxon>Chlorophyta</taxon>
        <taxon>core chlorophytes</taxon>
        <taxon>Chlorophyceae</taxon>
        <taxon>CS clade</taxon>
        <taxon>Chlamydomonadales</taxon>
        <taxon>Haematococcaceae</taxon>
        <taxon>Haematococcus</taxon>
    </lineage>
</organism>
<dbReference type="CDD" id="cd00180">
    <property type="entry name" value="PKc"/>
    <property type="match status" value="1"/>
</dbReference>
<proteinExistence type="predicted"/>
<sequence length="622" mass="66348">VGTTVGVSCFLLLAVLAFLIHSRRKASIAAAIKQTHSASPSGAALDPSHMSPKLASTLQALNGLTAAESPLTTSGKLQAVSSMLNSLVMSKSVNKEVDTILARHRDGTAPLTPSSFGTVSTFVTLTRQLGAGSFGTVYAGIWGNTEVAVKIIAHTPAAAQRVKNEVELSLRLDHPNVVRSFFYETFDLQCAAGQEARTMGRDTQETWIVLELCTAGSLSSRLYSASHGQARSSRGRDDEAVPMPLPMKLRDPMLSTMTRLLQVALGVAQGMAYLHSLSITHGDLKTENVLLTTDSNGNTVAKVAVKIIAHTPAAAQRVKNEVELSLRLDHPNVVRSFFYETFDLQCAAGQEARTMGRDTQETWIVLELCTAGSLSSRLYSASHGQARSSRGRDDEAVPMPLPMKLRDPMLSTMTRLLQVALGVAQGMAYLHSLSITHGDLKTENVLLTTDSNGNTVAKVGDFGLSRAMGDNCPTHLSTATVGTVTHMPPELLSEGRLRPSCDVYSFGIILWQLFTGEVPYAGMHYAVIVYQQALAPAPLPLLPELTSLPSGAMPWASAPELHAILAALAAPAWPSLQGQSAQSLAEHVSGLLAPSTSVEQALALHSYYQLLLRDQQADGAPG</sequence>
<gene>
    <name evidence="9" type="ORF">HaLaN_18386</name>
</gene>
<feature type="domain" description="Protein kinase" evidence="8">
    <location>
        <begin position="123"/>
        <end position="608"/>
    </location>
</feature>
<dbReference type="PROSITE" id="PS00108">
    <property type="entry name" value="PROTEIN_KINASE_ST"/>
    <property type="match status" value="2"/>
</dbReference>
<dbReference type="PROSITE" id="PS50011">
    <property type="entry name" value="PROTEIN_KINASE_DOM"/>
    <property type="match status" value="1"/>
</dbReference>
<evidence type="ECO:0000256" key="1">
    <source>
        <dbReference type="ARBA" id="ARBA00022527"/>
    </source>
</evidence>
<reference evidence="9 10" key="1">
    <citation type="submission" date="2020-02" db="EMBL/GenBank/DDBJ databases">
        <title>Draft genome sequence of Haematococcus lacustris strain NIES-144.</title>
        <authorList>
            <person name="Morimoto D."/>
            <person name="Nakagawa S."/>
            <person name="Yoshida T."/>
            <person name="Sawayama S."/>
        </authorList>
    </citation>
    <scope>NUCLEOTIDE SEQUENCE [LARGE SCALE GENOMIC DNA]</scope>
    <source>
        <strain evidence="9 10">NIES-144</strain>
    </source>
</reference>
<keyword evidence="3 6" id="KW-0547">Nucleotide-binding</keyword>
<dbReference type="GO" id="GO:0005524">
    <property type="term" value="F:ATP binding"/>
    <property type="evidence" value="ECO:0007669"/>
    <property type="project" value="UniProtKB-UniRule"/>
</dbReference>
<evidence type="ECO:0000313" key="9">
    <source>
        <dbReference type="EMBL" id="GFH21144.1"/>
    </source>
</evidence>
<keyword evidence="1" id="KW-0723">Serine/threonine-protein kinase</keyword>